<comment type="caution">
    <text evidence="4">The sequence shown here is derived from an EMBL/GenBank/DDBJ whole genome shotgun (WGS) entry which is preliminary data.</text>
</comment>
<evidence type="ECO:0000256" key="2">
    <source>
        <dbReference type="SAM" id="SignalP"/>
    </source>
</evidence>
<organism evidence="4 5">
    <name type="scientific">Asticcacaulis aquaticus</name>
    <dbReference type="NCBI Taxonomy" id="2984212"/>
    <lineage>
        <taxon>Bacteria</taxon>
        <taxon>Pseudomonadati</taxon>
        <taxon>Pseudomonadota</taxon>
        <taxon>Alphaproteobacteria</taxon>
        <taxon>Caulobacterales</taxon>
        <taxon>Caulobacteraceae</taxon>
        <taxon>Asticcacaulis</taxon>
    </lineage>
</organism>
<dbReference type="EMBL" id="JAQQKX010000001">
    <property type="protein sequence ID" value="MDC7681997.1"/>
    <property type="molecule type" value="Genomic_DNA"/>
</dbReference>
<evidence type="ECO:0000313" key="5">
    <source>
        <dbReference type="Proteomes" id="UP001214854"/>
    </source>
</evidence>
<dbReference type="PANTHER" id="PTHR42776">
    <property type="entry name" value="SERINE PEPTIDASE S9 FAMILY MEMBER"/>
    <property type="match status" value="1"/>
</dbReference>
<dbReference type="InterPro" id="IPR006311">
    <property type="entry name" value="TAT_signal"/>
</dbReference>
<feature type="signal peptide" evidence="2">
    <location>
        <begin position="1"/>
        <end position="30"/>
    </location>
</feature>
<dbReference type="Pfam" id="PF00326">
    <property type="entry name" value="Peptidase_S9"/>
    <property type="match status" value="1"/>
</dbReference>
<dbReference type="RefSeq" id="WP_272746508.1">
    <property type="nucleotide sequence ID" value="NZ_JAQQKX010000001.1"/>
</dbReference>
<reference evidence="4 5" key="1">
    <citation type="submission" date="2023-01" db="EMBL/GenBank/DDBJ databases">
        <title>Novel species of the genus Asticcacaulis isolated from rivers.</title>
        <authorList>
            <person name="Lu H."/>
        </authorList>
    </citation>
    <scope>NUCLEOTIDE SEQUENCE [LARGE SCALE GENOMIC DNA]</scope>
    <source>
        <strain evidence="4 5">BYS171W</strain>
    </source>
</reference>
<feature type="domain" description="Peptidase S9 prolyl oligopeptidase catalytic" evidence="3">
    <location>
        <begin position="435"/>
        <end position="644"/>
    </location>
</feature>
<dbReference type="Gene3D" id="3.40.50.1820">
    <property type="entry name" value="alpha/beta hydrolase"/>
    <property type="match status" value="1"/>
</dbReference>
<accession>A0ABT5HPY2</accession>
<gene>
    <name evidence="4" type="ORF">PQU92_01845</name>
</gene>
<dbReference type="InterPro" id="IPR011044">
    <property type="entry name" value="Quino_amine_DH_bsu"/>
</dbReference>
<evidence type="ECO:0000256" key="1">
    <source>
        <dbReference type="ARBA" id="ARBA00022801"/>
    </source>
</evidence>
<dbReference type="PANTHER" id="PTHR42776:SF27">
    <property type="entry name" value="DIPEPTIDYL PEPTIDASE FAMILY MEMBER 6"/>
    <property type="match status" value="1"/>
</dbReference>
<sequence length="648" mass="71218">MTRTTIDRRTVLASMTAVGAVNALPQPASAANALGTPPPLEIFGDLPGLDHVTLSKDGRQVAMVSGRGTARSLIAFDLSTQKLLKQPVGNLKLRSLEWIDDSHILIESSATSSLANLSDTQAEWFMALSLNMQTGKAKPLYDNMADYFPVLGSGASVVRKGDKASLMAVGITRVKYQFILNRFDPETGRASQVDEGGPDTREWAFTREGTLVARQNYRRDTYTWSLEMNRGGWKTVLTEVEKIDTPNLVGIGRTTDTAVVYFNKGKLADQYVEVDMNGKLTPLFEDATQTKGLLRHPATGVIAGTYTYPGWIKYDYTDPLLKPLPQMIEAIFSGYRTQITGLAQDGRKTIIYSEGPDDAGTYFFIDFESGQNLRLGQAYPDLPAAWIAEKQAITYKAADGLEIEAYLTLPPGRDKKNLPLIVLPHGGPQARDDLSFGWDVNAYASRGYAVLQPNFRGSGGYGTAFVEKGYGEWGRKMQTDLSDGVRHLADKGIIDPKRVAIVGYSYGGYAAMAAAAFDNGIYRCAASYAGVSDLKSMIAGEGRQSGDANSDAIRYWKRYLGDEARWDSISPLKNADKVTIPLLLMHGKDDTVVEYIQSKQMADALQKAGKPVEFVTLTGEDHWLSRDETRLQMLKTILAFVEKYNPAY</sequence>
<evidence type="ECO:0000259" key="3">
    <source>
        <dbReference type="Pfam" id="PF00326"/>
    </source>
</evidence>
<dbReference type="PROSITE" id="PS51318">
    <property type="entry name" value="TAT"/>
    <property type="match status" value="1"/>
</dbReference>
<dbReference type="Proteomes" id="UP001214854">
    <property type="component" value="Unassembled WGS sequence"/>
</dbReference>
<proteinExistence type="predicted"/>
<keyword evidence="1" id="KW-0378">Hydrolase</keyword>
<dbReference type="SUPFAM" id="SSF50969">
    <property type="entry name" value="YVTN repeat-like/Quinoprotein amine dehydrogenase"/>
    <property type="match status" value="1"/>
</dbReference>
<protein>
    <submittedName>
        <fullName evidence="4">S9 family peptidase</fullName>
    </submittedName>
</protein>
<evidence type="ECO:0000313" key="4">
    <source>
        <dbReference type="EMBL" id="MDC7681997.1"/>
    </source>
</evidence>
<keyword evidence="2" id="KW-0732">Signal</keyword>
<dbReference type="SUPFAM" id="SSF53474">
    <property type="entry name" value="alpha/beta-Hydrolases"/>
    <property type="match status" value="1"/>
</dbReference>
<dbReference type="InterPro" id="IPR029058">
    <property type="entry name" value="AB_hydrolase_fold"/>
</dbReference>
<feature type="chain" id="PRO_5046901839" evidence="2">
    <location>
        <begin position="31"/>
        <end position="648"/>
    </location>
</feature>
<keyword evidence="5" id="KW-1185">Reference proteome</keyword>
<name>A0ABT5HPY2_9CAUL</name>
<dbReference type="InterPro" id="IPR001375">
    <property type="entry name" value="Peptidase_S9_cat"/>
</dbReference>